<dbReference type="Proteomes" id="UP000183015">
    <property type="component" value="Unassembled WGS sequence"/>
</dbReference>
<proteinExistence type="predicted"/>
<name>A0A1H7W2U5_STRJI</name>
<dbReference type="SUPFAM" id="SSF159659">
    <property type="entry name" value="Cgl1923-like"/>
    <property type="match status" value="1"/>
</dbReference>
<dbReference type="InterPro" id="IPR038389">
    <property type="entry name" value="PSMG2_sf"/>
</dbReference>
<dbReference type="Pfam" id="PF09754">
    <property type="entry name" value="PAC2"/>
    <property type="match status" value="1"/>
</dbReference>
<dbReference type="eggNOG" id="COG2047">
    <property type="taxonomic scope" value="Bacteria"/>
</dbReference>
<dbReference type="InterPro" id="IPR019151">
    <property type="entry name" value="Proteasome_assmbl_chaperone_2"/>
</dbReference>
<dbReference type="Gene3D" id="1.10.287.100">
    <property type="match status" value="1"/>
</dbReference>
<dbReference type="PIRSF" id="PIRSF028754">
    <property type="entry name" value="UCP028754"/>
    <property type="match status" value="1"/>
</dbReference>
<keyword evidence="2" id="KW-1185">Reference proteome</keyword>
<gene>
    <name evidence="1" type="ORF">SAMN05414137_119171</name>
</gene>
<evidence type="ECO:0000313" key="1">
    <source>
        <dbReference type="EMBL" id="SEM15644.1"/>
    </source>
</evidence>
<reference evidence="2" key="1">
    <citation type="submission" date="2016-10" db="EMBL/GenBank/DDBJ databases">
        <authorList>
            <person name="Varghese N."/>
        </authorList>
    </citation>
    <scope>NUCLEOTIDE SEQUENCE [LARGE SCALE GENOMIC DNA]</scope>
    <source>
        <strain evidence="2">DSM 45096 / BCRC 16803 / CGMCC 4.1857 / CIP 109030 / JCM 12277 / KCTC 19219 / NBRC 100920 / 33214</strain>
    </source>
</reference>
<accession>A0A1H7W2U5</accession>
<organism evidence="1 2">
    <name type="scientific">Streptacidiphilus jiangxiensis</name>
    <dbReference type="NCBI Taxonomy" id="235985"/>
    <lineage>
        <taxon>Bacteria</taxon>
        <taxon>Bacillati</taxon>
        <taxon>Actinomycetota</taxon>
        <taxon>Actinomycetes</taxon>
        <taxon>Kitasatosporales</taxon>
        <taxon>Streptomycetaceae</taxon>
        <taxon>Streptacidiphilus</taxon>
    </lineage>
</organism>
<dbReference type="InterPro" id="IPR008492">
    <property type="entry name" value="Rv2714-like"/>
</dbReference>
<protein>
    <submittedName>
        <fullName evidence="1">PAC2 family protein</fullName>
    </submittedName>
</protein>
<evidence type="ECO:0000313" key="2">
    <source>
        <dbReference type="Proteomes" id="UP000183015"/>
    </source>
</evidence>
<dbReference type="STRING" id="235985.SAMN05414137_119171"/>
<dbReference type="EMBL" id="FOAZ01000019">
    <property type="protein sequence ID" value="SEM15644.1"/>
    <property type="molecule type" value="Genomic_DNA"/>
</dbReference>
<sequence>MLFRQPEDGSGIQVLEPEELYAFEPDAEELAADASILLHFFDGFMDAGETGEQIVAELLEDPERRLIARFDADRLVDYRARRPTMLFDRDHWASYEAPTLDLHLVHDAVGAPFLLLSGLEPDVEWERFAAAVVQVVERLGVRLAVTFHGVPMGVPHTRPTGMTPHGNRKDLIGQFPRWFEQVQVPGSAGGMLEYRLDEAGHDVLGFAAHVPHYLARTPYPQAAVAVLEAVQSATGLVLPGTGLRARMDEVREDVDRQIAEGDADLRSAISGLEQQYDAVAGAADRENLMAEPVDLPSADELGRAFEEFLAEQGDTE</sequence>
<dbReference type="Gene3D" id="3.40.50.10900">
    <property type="entry name" value="PAC-like subunit"/>
    <property type="match status" value="1"/>
</dbReference>
<dbReference type="AlphaFoldDB" id="A0A1H7W2U5"/>